<dbReference type="InterPro" id="IPR051534">
    <property type="entry name" value="CBASS_pafABC_assoc_protein"/>
</dbReference>
<dbReference type="SUPFAM" id="SSF46785">
    <property type="entry name" value="Winged helix' DNA-binding domain"/>
    <property type="match status" value="1"/>
</dbReference>
<evidence type="ECO:0000256" key="1">
    <source>
        <dbReference type="ARBA" id="ARBA00023015"/>
    </source>
</evidence>
<evidence type="ECO:0000256" key="2">
    <source>
        <dbReference type="ARBA" id="ARBA00023125"/>
    </source>
</evidence>
<proteinExistence type="predicted"/>
<gene>
    <name evidence="5" type="ORF">GCM10010394_23210</name>
</gene>
<dbReference type="PROSITE" id="PS51000">
    <property type="entry name" value="HTH_DEOR_2"/>
    <property type="match status" value="1"/>
</dbReference>
<dbReference type="PANTHER" id="PTHR34580:SF3">
    <property type="entry name" value="PROTEIN PAFB"/>
    <property type="match status" value="1"/>
</dbReference>
<comment type="caution">
    <text evidence="5">The sequence shown here is derived from an EMBL/GenBank/DDBJ whole genome shotgun (WGS) entry which is preliminary data.</text>
</comment>
<dbReference type="PANTHER" id="PTHR34580">
    <property type="match status" value="1"/>
</dbReference>
<organism evidence="5 6">
    <name type="scientific">Streptomyces crystallinus</name>
    <dbReference type="NCBI Taxonomy" id="68191"/>
    <lineage>
        <taxon>Bacteria</taxon>
        <taxon>Bacillati</taxon>
        <taxon>Actinomycetota</taxon>
        <taxon>Actinomycetes</taxon>
        <taxon>Kitasatosporales</taxon>
        <taxon>Streptomycetaceae</taxon>
        <taxon>Streptomyces</taxon>
    </lineage>
</organism>
<dbReference type="InterPro" id="IPR013196">
    <property type="entry name" value="HTH_11"/>
</dbReference>
<dbReference type="InterPro" id="IPR026881">
    <property type="entry name" value="WYL_dom"/>
</dbReference>
<dbReference type="InterPro" id="IPR028349">
    <property type="entry name" value="PafC-like"/>
</dbReference>
<dbReference type="Pfam" id="PF25583">
    <property type="entry name" value="WCX"/>
    <property type="match status" value="1"/>
</dbReference>
<keyword evidence="1" id="KW-0805">Transcription regulation</keyword>
<name>A0ABN1FLD4_9ACTN</name>
<dbReference type="RefSeq" id="WP_344073121.1">
    <property type="nucleotide sequence ID" value="NZ_BAAACA010000014.1"/>
</dbReference>
<dbReference type="Proteomes" id="UP001500668">
    <property type="component" value="Unassembled WGS sequence"/>
</dbReference>
<accession>A0ABN1FLD4</accession>
<keyword evidence="3" id="KW-0804">Transcription</keyword>
<dbReference type="PROSITE" id="PS00894">
    <property type="entry name" value="HTH_DEOR_1"/>
    <property type="match status" value="1"/>
</dbReference>
<dbReference type="InterPro" id="IPR018356">
    <property type="entry name" value="Tscrpt_reg_HTH_DeoR_CS"/>
</dbReference>
<dbReference type="InterPro" id="IPR057727">
    <property type="entry name" value="WCX_dom"/>
</dbReference>
<reference evidence="5 6" key="1">
    <citation type="journal article" date="2019" name="Int. J. Syst. Evol. Microbiol.">
        <title>The Global Catalogue of Microorganisms (GCM) 10K type strain sequencing project: providing services to taxonomists for standard genome sequencing and annotation.</title>
        <authorList>
            <consortium name="The Broad Institute Genomics Platform"/>
            <consortium name="The Broad Institute Genome Sequencing Center for Infectious Disease"/>
            <person name="Wu L."/>
            <person name="Ma J."/>
        </authorList>
    </citation>
    <scope>NUCLEOTIDE SEQUENCE [LARGE SCALE GENOMIC DNA]</scope>
    <source>
        <strain evidence="5 6">JCM 5067</strain>
    </source>
</reference>
<dbReference type="EMBL" id="BAAACA010000014">
    <property type="protein sequence ID" value="GAA0593258.1"/>
    <property type="molecule type" value="Genomic_DNA"/>
</dbReference>
<dbReference type="Gene3D" id="1.10.10.10">
    <property type="entry name" value="Winged helix-like DNA-binding domain superfamily/Winged helix DNA-binding domain"/>
    <property type="match status" value="1"/>
</dbReference>
<evidence type="ECO:0000313" key="6">
    <source>
        <dbReference type="Proteomes" id="UP001500668"/>
    </source>
</evidence>
<feature type="domain" description="HTH deoR-type" evidence="4">
    <location>
        <begin position="4"/>
        <end position="69"/>
    </location>
</feature>
<evidence type="ECO:0000256" key="3">
    <source>
        <dbReference type="ARBA" id="ARBA00023163"/>
    </source>
</evidence>
<keyword evidence="2" id="KW-0238">DNA-binding</keyword>
<keyword evidence="6" id="KW-1185">Reference proteome</keyword>
<dbReference type="InterPro" id="IPR001034">
    <property type="entry name" value="DeoR_HTH"/>
</dbReference>
<dbReference type="PROSITE" id="PS52050">
    <property type="entry name" value="WYL"/>
    <property type="match status" value="1"/>
</dbReference>
<dbReference type="PIRSF" id="PIRSF016838">
    <property type="entry name" value="PafC"/>
    <property type="match status" value="1"/>
</dbReference>
<dbReference type="InterPro" id="IPR036390">
    <property type="entry name" value="WH_DNA-bd_sf"/>
</dbReference>
<evidence type="ECO:0000259" key="4">
    <source>
        <dbReference type="PROSITE" id="PS51000"/>
    </source>
</evidence>
<sequence length="321" mass="35394">MISTSARLLRLVSLLSSRPSWTCGELADTMAVTERTVRRDVARLRELGYGVESDPGPWGGYRLRAGARVPPLVLDDEEALAVAVGLREAALSGVLGGDQAALSALLKLRQVLPRRIAERLGEMDAAFVHTARVDEPQIAPGMLLELAGACRRAERIHLSYRDRAGKATVRDVDPYRLVHTGRRWYFVARDVTRDEWRTFRADRVAEIRSTGRPVELIDPPDPALLVSRSMASSAYPLYVTIRLPMPLDQARRLIPPTVGIHRPDGPDATVVDIGGPDADGLAGYLLSLATPLRVLSPDGVREALLRRTRELYEDNADGRSW</sequence>
<protein>
    <submittedName>
        <fullName evidence="5">YafY family protein</fullName>
    </submittedName>
</protein>
<dbReference type="Pfam" id="PF08279">
    <property type="entry name" value="HTH_11"/>
    <property type="match status" value="1"/>
</dbReference>
<evidence type="ECO:0000313" key="5">
    <source>
        <dbReference type="EMBL" id="GAA0593258.1"/>
    </source>
</evidence>
<dbReference type="Pfam" id="PF13280">
    <property type="entry name" value="WYL"/>
    <property type="match status" value="1"/>
</dbReference>
<dbReference type="InterPro" id="IPR036388">
    <property type="entry name" value="WH-like_DNA-bd_sf"/>
</dbReference>